<evidence type="ECO:0000313" key="2">
    <source>
        <dbReference type="EMBL" id="CEM22070.1"/>
    </source>
</evidence>
<organism evidence="2 3">
    <name type="scientific">Vitrella brassicaformis (strain CCMP3155)</name>
    <dbReference type="NCBI Taxonomy" id="1169540"/>
    <lineage>
        <taxon>Eukaryota</taxon>
        <taxon>Sar</taxon>
        <taxon>Alveolata</taxon>
        <taxon>Colpodellida</taxon>
        <taxon>Vitrellaceae</taxon>
        <taxon>Vitrella</taxon>
    </lineage>
</organism>
<keyword evidence="3" id="KW-1185">Reference proteome</keyword>
<dbReference type="AlphaFoldDB" id="A0A0G4G262"/>
<proteinExistence type="predicted"/>
<protein>
    <submittedName>
        <fullName evidence="2">Uncharacterized protein</fullName>
    </submittedName>
</protein>
<feature type="compositionally biased region" description="Basic and acidic residues" evidence="1">
    <location>
        <begin position="47"/>
        <end position="57"/>
    </location>
</feature>
<feature type="compositionally biased region" description="Polar residues" evidence="1">
    <location>
        <begin position="10"/>
        <end position="20"/>
    </location>
</feature>
<name>A0A0G4G262_VITBC</name>
<reference evidence="2 3" key="1">
    <citation type="submission" date="2014-11" db="EMBL/GenBank/DDBJ databases">
        <authorList>
            <person name="Zhu J."/>
            <person name="Qi W."/>
            <person name="Song R."/>
        </authorList>
    </citation>
    <scope>NUCLEOTIDE SEQUENCE [LARGE SCALE GENOMIC DNA]</scope>
</reference>
<accession>A0A0G4G262</accession>
<dbReference type="VEuPathDB" id="CryptoDB:Vbra_9612"/>
<evidence type="ECO:0000256" key="1">
    <source>
        <dbReference type="SAM" id="MobiDB-lite"/>
    </source>
</evidence>
<evidence type="ECO:0000313" key="3">
    <source>
        <dbReference type="Proteomes" id="UP000041254"/>
    </source>
</evidence>
<gene>
    <name evidence="2" type="ORF">Vbra_9612</name>
</gene>
<sequence length="161" mass="18898">MRRKPHRGRSNASSWSPSLRNSERSMSRSYNPKVLVGNWHEARLEREYQEQLDKDRPLTMPAQGFVAGPRGSYETSSNELGKTQKEYRGGRYQADMYQSGNWLNYGKFDPSMYQTAYKNEYIAPKNMDVQPPQYGKQELISKDALFVRREERRFSRDNTAK</sequence>
<dbReference type="InParanoid" id="A0A0G4G262"/>
<dbReference type="Proteomes" id="UP000041254">
    <property type="component" value="Unassembled WGS sequence"/>
</dbReference>
<feature type="region of interest" description="Disordered" evidence="1">
    <location>
        <begin position="1"/>
        <end position="32"/>
    </location>
</feature>
<dbReference type="EMBL" id="CDMY01000550">
    <property type="protein sequence ID" value="CEM22070.1"/>
    <property type="molecule type" value="Genomic_DNA"/>
</dbReference>
<feature type="region of interest" description="Disordered" evidence="1">
    <location>
        <begin position="47"/>
        <end position="87"/>
    </location>
</feature>